<dbReference type="SUPFAM" id="SSF52113">
    <property type="entry name" value="BRCT domain"/>
    <property type="match status" value="3"/>
</dbReference>
<dbReference type="SMART" id="SM00292">
    <property type="entry name" value="BRCT"/>
    <property type="match status" value="3"/>
</dbReference>
<evidence type="ECO:0000313" key="5">
    <source>
        <dbReference type="Proteomes" id="UP000191024"/>
    </source>
</evidence>
<dbReference type="Pfam" id="PF12738">
    <property type="entry name" value="PTCB-BRCT"/>
    <property type="match status" value="1"/>
</dbReference>
<dbReference type="EMBL" id="LT598468">
    <property type="protein sequence ID" value="SCV03388.1"/>
    <property type="molecule type" value="Genomic_DNA"/>
</dbReference>
<dbReference type="OrthoDB" id="251770at2759"/>
<evidence type="ECO:0000259" key="3">
    <source>
        <dbReference type="PROSITE" id="PS50172"/>
    </source>
</evidence>
<dbReference type="STRING" id="1230905.A0A1G4KFP3"/>
<accession>A0A1G4KFP3</accession>
<dbReference type="GO" id="GO:0033314">
    <property type="term" value="P:mitotic DNA replication checkpoint signaling"/>
    <property type="evidence" value="ECO:0007669"/>
    <property type="project" value="TreeGrafter"/>
</dbReference>
<evidence type="ECO:0000256" key="1">
    <source>
        <dbReference type="ARBA" id="ARBA00022737"/>
    </source>
</evidence>
<name>A0A1G4KFP3_9SACH</name>
<feature type="domain" description="BRCT" evidence="3">
    <location>
        <begin position="1"/>
        <end position="81"/>
    </location>
</feature>
<dbReference type="GO" id="GO:0007095">
    <property type="term" value="P:mitotic G2 DNA damage checkpoint signaling"/>
    <property type="evidence" value="ECO:0007669"/>
    <property type="project" value="TreeGrafter"/>
</dbReference>
<evidence type="ECO:0000313" key="4">
    <source>
        <dbReference type="EMBL" id="SCV03388.1"/>
    </source>
</evidence>
<feature type="compositionally biased region" description="Polar residues" evidence="2">
    <location>
        <begin position="641"/>
        <end position="661"/>
    </location>
</feature>
<keyword evidence="5" id="KW-1185">Reference proteome</keyword>
<dbReference type="GO" id="GO:0006270">
    <property type="term" value="P:DNA replication initiation"/>
    <property type="evidence" value="ECO:0007669"/>
    <property type="project" value="TreeGrafter"/>
</dbReference>
<dbReference type="PROSITE" id="PS50172">
    <property type="entry name" value="BRCT"/>
    <property type="match status" value="3"/>
</dbReference>
<evidence type="ECO:0000256" key="2">
    <source>
        <dbReference type="SAM" id="MobiDB-lite"/>
    </source>
</evidence>
<gene>
    <name evidence="4" type="ORF">LAMI_0H07756G</name>
</gene>
<protein>
    <submittedName>
        <fullName evidence="4">LAMI_0H07756g1_1</fullName>
    </submittedName>
</protein>
<reference evidence="5" key="1">
    <citation type="submission" date="2016-03" db="EMBL/GenBank/DDBJ databases">
        <authorList>
            <person name="Devillers H."/>
        </authorList>
    </citation>
    <scope>NUCLEOTIDE SEQUENCE [LARGE SCALE GENOMIC DNA]</scope>
</reference>
<feature type="domain" description="BRCT" evidence="3">
    <location>
        <begin position="297"/>
        <end position="389"/>
    </location>
</feature>
<feature type="domain" description="BRCT" evidence="3">
    <location>
        <begin position="112"/>
        <end position="212"/>
    </location>
</feature>
<dbReference type="Gene3D" id="3.40.50.10190">
    <property type="entry name" value="BRCT domain"/>
    <property type="match status" value="4"/>
</dbReference>
<feature type="region of interest" description="Disordered" evidence="2">
    <location>
        <begin position="625"/>
        <end position="666"/>
    </location>
</feature>
<dbReference type="PANTHER" id="PTHR13561">
    <property type="entry name" value="DNA REPLICATION REGULATOR DPB11-RELATED"/>
    <property type="match status" value="1"/>
</dbReference>
<dbReference type="Proteomes" id="UP000191024">
    <property type="component" value="Chromosome H"/>
</dbReference>
<proteinExistence type="predicted"/>
<organism evidence="4 5">
    <name type="scientific">Lachancea mirantina</name>
    <dbReference type="NCBI Taxonomy" id="1230905"/>
    <lineage>
        <taxon>Eukaryota</taxon>
        <taxon>Fungi</taxon>
        <taxon>Dikarya</taxon>
        <taxon>Ascomycota</taxon>
        <taxon>Saccharomycotina</taxon>
        <taxon>Saccharomycetes</taxon>
        <taxon>Saccharomycetales</taxon>
        <taxon>Saccharomycetaceae</taxon>
        <taxon>Lachancea</taxon>
    </lineage>
</organism>
<dbReference type="AlphaFoldDB" id="A0A1G4KFP3"/>
<dbReference type="InterPro" id="IPR001357">
    <property type="entry name" value="BRCT_dom"/>
</dbReference>
<dbReference type="PANTHER" id="PTHR13561:SF20">
    <property type="entry name" value="DNA TOPOISOMERASE 2-BINDING PROTEIN 1"/>
    <property type="match status" value="1"/>
</dbReference>
<dbReference type="InterPro" id="IPR036420">
    <property type="entry name" value="BRCT_dom_sf"/>
</dbReference>
<sequence>MQKPFEGITFCPTALPEELSRSVSRKIIKLGGTFSKDLTKFVNVLVVGSVATNKYRFAVQHRDDLVMVDSDALDAIYELWLSGEDVTMESHSHFAVISGSKDRMLEVLSERYRLKPLKNFCVFIGRITDDCGGRVDVAQLEKACNRCGVQSCNSRHFVKEPHWDKPTVFVTDYPHGARVEAARDQGLPIIHPKWILDCERRGALLEFSFYQIDDVLGEAWESIGAGACFCWSDVEQRIDKNAVSGNGDGKPQNLSQRSILGKYGSHGVKLWNNVLHREPKASESLETPEPAAKSVAEEDMIFQDMNFCIAYFTERHSLILSKIITRNGGGCTDKTDSTSSTGSTYLLVPSNRPKEALGDTTAFGQVVTEFYIERCLHYKTALPVDSWSEPFFTRFQLNFPHRLVRAGSEQTNLNVAITGFQGVELLHISKILEYLSGMGITFCENLNRQTDTLLINLGSLSSIPETHTLRHNKYASLFVESQKVKVNQVFRNSMKRKIEFIKQKHNIPVMTPGFLLELFARASKLKEASVLNSVTNIYMNDINWSVLCPKGNKDDYKCEIRATSSMETSSLEKPAKRKIPDFHAEQQLSNHKIPRLQPEGNIEPVKRSVSWGKMMSEQVCKVNELQNSASESETEPEDNLHTQVTYGIQKDGNNGKSSPVASSKRLTRQVIRQIGV</sequence>
<keyword evidence="1" id="KW-0677">Repeat</keyword>